<dbReference type="Gene3D" id="3.40.50.300">
    <property type="entry name" value="P-loop containing nucleotide triphosphate hydrolases"/>
    <property type="match status" value="1"/>
</dbReference>
<dbReference type="SUPFAM" id="SSF52540">
    <property type="entry name" value="P-loop containing nucleoside triphosphate hydrolases"/>
    <property type="match status" value="1"/>
</dbReference>
<dbReference type="InterPro" id="IPR000850">
    <property type="entry name" value="Adenylat/UMP-CMP_kin"/>
</dbReference>
<dbReference type="PANTHER" id="PTHR23359">
    <property type="entry name" value="NUCLEOTIDE KINASE"/>
    <property type="match status" value="1"/>
</dbReference>
<dbReference type="AlphaFoldDB" id="A0A0L0FL07"/>
<dbReference type="InterPro" id="IPR033690">
    <property type="entry name" value="Adenylat_kinase_CS"/>
</dbReference>
<protein>
    <recommendedName>
        <fullName evidence="7">Adenylate kinase</fullName>
    </recommendedName>
</protein>
<keyword evidence="6" id="KW-1185">Reference proteome</keyword>
<dbReference type="Pfam" id="PF13207">
    <property type="entry name" value="AAA_17"/>
    <property type="match status" value="1"/>
</dbReference>
<name>A0A0L0FL07_9EUKA</name>
<dbReference type="STRING" id="667725.A0A0L0FL07"/>
<keyword evidence="2" id="KW-0547">Nucleotide-binding</keyword>
<sequence length="447" mass="50288">MMSLVRQARRVCPSIRNTRCVSTSANVNSALTIKTRASLFSVSNNIHARAIGSIANNQISLKKGEARSLTPAYSTKTSVREELDHVAAESLFQDVWEKTRKRVGADDMLFPKEIMWLGGAPGSGKSTHTKFIMKERGITAPPIVVSDLLKSPQALAKKATGELVGDREVVEALFEKILDPKYQDGVVIDGFPRTSAQADMVHDLHKELMKQHQANPTRFPYPIFRIAVVYIDEQASIHRQLQRGQENKKHNIALKAADAKEEDAEELEERPTDYDPQLAAKRYAAFRKETFAALESLGKHFIYNFVSSMGSKAETQANIRKEMEYQSSTELRESTFKMIHKLPCAHELTFRARQTLVSSLDSAQVRDPALFEQVAAQLSTHVYPLIESNFMHGRVYLDVNVFDPEVFTAQGQQIAMDVLADRGFRCWARGSELEVRWPAPQLRRGAE</sequence>
<dbReference type="GO" id="GO:0019205">
    <property type="term" value="F:nucleobase-containing compound kinase activity"/>
    <property type="evidence" value="ECO:0007669"/>
    <property type="project" value="InterPro"/>
</dbReference>
<evidence type="ECO:0000313" key="5">
    <source>
        <dbReference type="EMBL" id="KNC76693.1"/>
    </source>
</evidence>
<evidence type="ECO:0000256" key="4">
    <source>
        <dbReference type="RuleBase" id="RU003330"/>
    </source>
</evidence>
<keyword evidence="3 4" id="KW-0418">Kinase</keyword>
<dbReference type="PRINTS" id="PR00094">
    <property type="entry name" value="ADENYLTKNASE"/>
</dbReference>
<gene>
    <name evidence="5" type="ORF">SARC_10821</name>
</gene>
<evidence type="ECO:0000313" key="6">
    <source>
        <dbReference type="Proteomes" id="UP000054560"/>
    </source>
</evidence>
<dbReference type="InterPro" id="IPR027417">
    <property type="entry name" value="P-loop_NTPase"/>
</dbReference>
<comment type="similarity">
    <text evidence="4">Belongs to the adenylate kinase family.</text>
</comment>
<dbReference type="RefSeq" id="XP_014150595.1">
    <property type="nucleotide sequence ID" value="XM_014295120.1"/>
</dbReference>
<dbReference type="OrthoDB" id="248923at2759"/>
<dbReference type="GeneID" id="25911325"/>
<dbReference type="Proteomes" id="UP000054560">
    <property type="component" value="Unassembled WGS sequence"/>
</dbReference>
<evidence type="ECO:0000256" key="2">
    <source>
        <dbReference type="ARBA" id="ARBA00022741"/>
    </source>
</evidence>
<reference evidence="5 6" key="1">
    <citation type="submission" date="2011-02" db="EMBL/GenBank/DDBJ databases">
        <title>The Genome Sequence of Sphaeroforma arctica JP610.</title>
        <authorList>
            <consortium name="The Broad Institute Genome Sequencing Platform"/>
            <person name="Russ C."/>
            <person name="Cuomo C."/>
            <person name="Young S.K."/>
            <person name="Zeng Q."/>
            <person name="Gargeya S."/>
            <person name="Alvarado L."/>
            <person name="Berlin A."/>
            <person name="Chapman S.B."/>
            <person name="Chen Z."/>
            <person name="Freedman E."/>
            <person name="Gellesch M."/>
            <person name="Goldberg J."/>
            <person name="Griggs A."/>
            <person name="Gujja S."/>
            <person name="Heilman E."/>
            <person name="Heiman D."/>
            <person name="Howarth C."/>
            <person name="Mehta T."/>
            <person name="Neiman D."/>
            <person name="Pearson M."/>
            <person name="Roberts A."/>
            <person name="Saif S."/>
            <person name="Shea T."/>
            <person name="Shenoy N."/>
            <person name="Sisk P."/>
            <person name="Stolte C."/>
            <person name="Sykes S."/>
            <person name="White J."/>
            <person name="Yandava C."/>
            <person name="Burger G."/>
            <person name="Gray M.W."/>
            <person name="Holland P.W.H."/>
            <person name="King N."/>
            <person name="Lang F.B.F."/>
            <person name="Roger A.J."/>
            <person name="Ruiz-Trillo I."/>
            <person name="Haas B."/>
            <person name="Nusbaum C."/>
            <person name="Birren B."/>
        </authorList>
    </citation>
    <scope>NUCLEOTIDE SEQUENCE [LARGE SCALE GENOMIC DNA]</scope>
    <source>
        <strain evidence="5 6">JP610</strain>
    </source>
</reference>
<accession>A0A0L0FL07</accession>
<organism evidence="5 6">
    <name type="scientific">Sphaeroforma arctica JP610</name>
    <dbReference type="NCBI Taxonomy" id="667725"/>
    <lineage>
        <taxon>Eukaryota</taxon>
        <taxon>Ichthyosporea</taxon>
        <taxon>Ichthyophonida</taxon>
        <taxon>Sphaeroforma</taxon>
    </lineage>
</organism>
<evidence type="ECO:0000256" key="1">
    <source>
        <dbReference type="ARBA" id="ARBA00022679"/>
    </source>
</evidence>
<evidence type="ECO:0008006" key="7">
    <source>
        <dbReference type="Google" id="ProtNLM"/>
    </source>
</evidence>
<proteinExistence type="inferred from homology"/>
<evidence type="ECO:0000256" key="3">
    <source>
        <dbReference type="ARBA" id="ARBA00022777"/>
    </source>
</evidence>
<dbReference type="GO" id="GO:0005524">
    <property type="term" value="F:ATP binding"/>
    <property type="evidence" value="ECO:0007669"/>
    <property type="project" value="InterPro"/>
</dbReference>
<dbReference type="eggNOG" id="ENOG502QQR2">
    <property type="taxonomic scope" value="Eukaryota"/>
</dbReference>
<dbReference type="GO" id="GO:0006139">
    <property type="term" value="P:nucleobase-containing compound metabolic process"/>
    <property type="evidence" value="ECO:0007669"/>
    <property type="project" value="InterPro"/>
</dbReference>
<dbReference type="EMBL" id="KQ243001">
    <property type="protein sequence ID" value="KNC76693.1"/>
    <property type="molecule type" value="Genomic_DNA"/>
</dbReference>
<dbReference type="PROSITE" id="PS00113">
    <property type="entry name" value="ADENYLATE_KINASE"/>
    <property type="match status" value="1"/>
</dbReference>
<keyword evidence="1 4" id="KW-0808">Transferase</keyword>